<keyword evidence="4" id="KW-0564">Palmitate</keyword>
<keyword evidence="5" id="KW-0449">Lipoprotein</keyword>
<evidence type="ECO:0000313" key="7">
    <source>
        <dbReference type="EMBL" id="HDX30785.1"/>
    </source>
</evidence>
<gene>
    <name evidence="7" type="ORF">ENQ20_04750</name>
</gene>
<dbReference type="InterPro" id="IPR006059">
    <property type="entry name" value="SBP"/>
</dbReference>
<evidence type="ECO:0000256" key="6">
    <source>
        <dbReference type="SAM" id="SignalP"/>
    </source>
</evidence>
<sequence>MIKPHLSTRLLLFVALLLVLSACAVPAQPAQPAPQVEQPTPTPVPAEVLAAQPWRLTDPYSPLPERAKLVLVKGGQENAALMPEGESIEDNRALRYIEDTLNVDITFAWVSPSDSFSDKLNLSIASGDIPDMMIVDPVQLKQLTEAGAIEDMTPYIEKYANADLLENWRQTGSVALSAATIDGKIMGIPNVQPQADAPIMAWVRQDWLDKLGLKGPETVDDVEAIARAFIEQDPDGNGARDTYGLTGTLNPVQVPSNLHGFDAIFNAYGAFPEIFFRNADGQIVYGSVQPETKEALARLAAMYKESLIDPEFATKDTGKANEIIVGGKGGIMMGPWWIPWWPLADSVSNDLNADWQPFLIKDKNGKYTFAMGQYTYSFVVVKKGYPHPELALKILNVQNDLSYGLNDAPQYYPNFNEIWGLLFPIPFLIEQPYVVERMAIEYKEALDGVRDPATFSDAMKLEFEQIKADIAAPRSNPSNWATRMARLDAALLLAGGYDEVRTDPVATRILATDPTWPSLQKLEEETFLQIITGARSVDDFDRFVQQWYDGGGTALLEKMNQE</sequence>
<keyword evidence="3" id="KW-0472">Membrane</keyword>
<feature type="chain" id="PRO_5027884473" evidence="6">
    <location>
        <begin position="25"/>
        <end position="562"/>
    </location>
</feature>
<dbReference type="PROSITE" id="PS51257">
    <property type="entry name" value="PROKAR_LIPOPROTEIN"/>
    <property type="match status" value="1"/>
</dbReference>
<dbReference type="InterPro" id="IPR050490">
    <property type="entry name" value="Bact_solute-bd_prot1"/>
</dbReference>
<proteinExistence type="predicted"/>
<keyword evidence="1" id="KW-1003">Cell membrane</keyword>
<dbReference type="PANTHER" id="PTHR43649:SF33">
    <property type="entry name" value="POLYGALACTURONAN_RHAMNOGALACTURONAN-BINDING PROTEIN YTCQ"/>
    <property type="match status" value="1"/>
</dbReference>
<dbReference type="SUPFAM" id="SSF53850">
    <property type="entry name" value="Periplasmic binding protein-like II"/>
    <property type="match status" value="1"/>
</dbReference>
<evidence type="ECO:0000256" key="5">
    <source>
        <dbReference type="ARBA" id="ARBA00023288"/>
    </source>
</evidence>
<dbReference type="Gene3D" id="3.40.190.10">
    <property type="entry name" value="Periplasmic binding protein-like II"/>
    <property type="match status" value="2"/>
</dbReference>
<protein>
    <submittedName>
        <fullName evidence="7">Extracellular solute-binding protein</fullName>
    </submittedName>
</protein>
<dbReference type="CDD" id="cd13580">
    <property type="entry name" value="PBP2_AlgQ_like_1"/>
    <property type="match status" value="1"/>
</dbReference>
<dbReference type="EMBL" id="DSMG01000053">
    <property type="protein sequence ID" value="HDX30785.1"/>
    <property type="molecule type" value="Genomic_DNA"/>
</dbReference>
<reference evidence="7" key="1">
    <citation type="journal article" date="2020" name="mSystems">
        <title>Genome- and Community-Level Interaction Insights into Carbon Utilization and Element Cycling Functions of Hydrothermarchaeota in Hydrothermal Sediment.</title>
        <authorList>
            <person name="Zhou Z."/>
            <person name="Liu Y."/>
            <person name="Xu W."/>
            <person name="Pan J."/>
            <person name="Luo Z.H."/>
            <person name="Li M."/>
        </authorList>
    </citation>
    <scope>NUCLEOTIDE SEQUENCE [LARGE SCALE GENOMIC DNA]</scope>
    <source>
        <strain evidence="7">SpSt-289</strain>
    </source>
</reference>
<comment type="caution">
    <text evidence="7">The sequence shown here is derived from an EMBL/GenBank/DDBJ whole genome shotgun (WGS) entry which is preliminary data.</text>
</comment>
<accession>A0A7C1JNN1</accession>
<feature type="signal peptide" evidence="6">
    <location>
        <begin position="1"/>
        <end position="24"/>
    </location>
</feature>
<evidence type="ECO:0000256" key="3">
    <source>
        <dbReference type="ARBA" id="ARBA00023136"/>
    </source>
</evidence>
<organism evidence="7">
    <name type="scientific">Caldilinea aerophila</name>
    <dbReference type="NCBI Taxonomy" id="133453"/>
    <lineage>
        <taxon>Bacteria</taxon>
        <taxon>Bacillati</taxon>
        <taxon>Chloroflexota</taxon>
        <taxon>Caldilineae</taxon>
        <taxon>Caldilineales</taxon>
        <taxon>Caldilineaceae</taxon>
        <taxon>Caldilinea</taxon>
    </lineage>
</organism>
<evidence type="ECO:0000256" key="2">
    <source>
        <dbReference type="ARBA" id="ARBA00022729"/>
    </source>
</evidence>
<evidence type="ECO:0000256" key="1">
    <source>
        <dbReference type="ARBA" id="ARBA00022475"/>
    </source>
</evidence>
<evidence type="ECO:0000256" key="4">
    <source>
        <dbReference type="ARBA" id="ARBA00023139"/>
    </source>
</evidence>
<dbReference type="PANTHER" id="PTHR43649">
    <property type="entry name" value="ARABINOSE-BINDING PROTEIN-RELATED"/>
    <property type="match status" value="1"/>
</dbReference>
<name>A0A7C1JNN1_9CHLR</name>
<keyword evidence="2 6" id="KW-0732">Signal</keyword>
<dbReference type="AlphaFoldDB" id="A0A7C1JNN1"/>
<dbReference type="Pfam" id="PF01547">
    <property type="entry name" value="SBP_bac_1"/>
    <property type="match status" value="1"/>
</dbReference>